<dbReference type="GO" id="GO:0006281">
    <property type="term" value="P:DNA repair"/>
    <property type="evidence" value="ECO:0007669"/>
    <property type="project" value="InterPro"/>
</dbReference>
<dbReference type="AlphaFoldDB" id="A0A3S1BNZ5"/>
<dbReference type="Pfam" id="PF05866">
    <property type="entry name" value="RusA"/>
    <property type="match status" value="1"/>
</dbReference>
<dbReference type="Gene3D" id="3.30.1330.70">
    <property type="entry name" value="Holliday junction resolvase RusA"/>
    <property type="match status" value="1"/>
</dbReference>
<name>A0A3S1BNZ5_9BACT</name>
<keyword evidence="2" id="KW-1185">Reference proteome</keyword>
<dbReference type="SUPFAM" id="SSF103084">
    <property type="entry name" value="Holliday junction resolvase RusA"/>
    <property type="match status" value="1"/>
</dbReference>
<sequence>MNINIKTGNCDYKIPAVFPESLDSEITIEIRFPEHIPTDQSRKEVKESIINLIKSALQQFEWLCFGPLWIELTWFLQADDRQESDATGDLDNITKPVLDALSGLDGIMVDDTQIKSIYTRWLAKNSALPEQFLSINIRMLNDETISKDKVHFIQYHGPMCFVIDLNPAVPEELRGIKLFADAKRHQRQTASQMRKTGMDVGLVLIASQKDFHRTRLRNIPADRIYKLA</sequence>
<dbReference type="InterPro" id="IPR008822">
    <property type="entry name" value="Endonuclease_RusA-like"/>
</dbReference>
<dbReference type="EMBL" id="RIAR02000001">
    <property type="protein sequence ID" value="NSL91152.1"/>
    <property type="molecule type" value="Genomic_DNA"/>
</dbReference>
<proteinExistence type="predicted"/>
<dbReference type="Proteomes" id="UP000281028">
    <property type="component" value="Unassembled WGS sequence"/>
</dbReference>
<organism evidence="1 2">
    <name type="scientific">Chitinophaga solisilvae</name>
    <dbReference type="NCBI Taxonomy" id="1233460"/>
    <lineage>
        <taxon>Bacteria</taxon>
        <taxon>Pseudomonadati</taxon>
        <taxon>Bacteroidota</taxon>
        <taxon>Chitinophagia</taxon>
        <taxon>Chitinophagales</taxon>
        <taxon>Chitinophagaceae</taxon>
        <taxon>Chitinophaga</taxon>
    </lineage>
</organism>
<reference evidence="1" key="1">
    <citation type="submission" date="2020-05" db="EMBL/GenBank/DDBJ databases">
        <title>Chitinophaga laudate sp. nov., isolated from a tropical peat swamp.</title>
        <authorList>
            <person name="Goh C.B.S."/>
            <person name="Lee M.S."/>
            <person name="Parimannan S."/>
            <person name="Pasbakhsh P."/>
            <person name="Yule C.M."/>
            <person name="Rajandas H."/>
            <person name="Loke S."/>
            <person name="Croft L."/>
            <person name="Tan J.B.L."/>
        </authorList>
    </citation>
    <scope>NUCLEOTIDE SEQUENCE</scope>
    <source>
        <strain evidence="1">Mgbs1</strain>
    </source>
</reference>
<dbReference type="GO" id="GO:0006310">
    <property type="term" value="P:DNA recombination"/>
    <property type="evidence" value="ECO:0007669"/>
    <property type="project" value="InterPro"/>
</dbReference>
<comment type="caution">
    <text evidence="1">The sequence shown here is derived from an EMBL/GenBank/DDBJ whole genome shotgun (WGS) entry which is preliminary data.</text>
</comment>
<dbReference type="InterPro" id="IPR036614">
    <property type="entry name" value="RusA-like_sf"/>
</dbReference>
<evidence type="ECO:0000313" key="1">
    <source>
        <dbReference type="EMBL" id="NSL91152.1"/>
    </source>
</evidence>
<dbReference type="OrthoDB" id="8478301at2"/>
<accession>A0A3S1BNZ5</accession>
<dbReference type="GO" id="GO:0000287">
    <property type="term" value="F:magnesium ion binding"/>
    <property type="evidence" value="ECO:0007669"/>
    <property type="project" value="InterPro"/>
</dbReference>
<protein>
    <submittedName>
        <fullName evidence="1">RusA family crossover junction endodeoxyribonuclease</fullName>
    </submittedName>
</protein>
<gene>
    <name evidence="1" type="ORF">ECE50_030295</name>
</gene>
<evidence type="ECO:0000313" key="2">
    <source>
        <dbReference type="Proteomes" id="UP000281028"/>
    </source>
</evidence>